<proteinExistence type="predicted"/>
<gene>
    <name evidence="3" type="ORF">GJU80_10690</name>
    <name evidence="4" type="ORF">GJU80_13155</name>
</gene>
<dbReference type="InterPro" id="IPR053861">
    <property type="entry name" value="Phage_Mu_Gp45_N"/>
</dbReference>
<dbReference type="AlphaFoldDB" id="A0A5Q3S850"/>
<feature type="domain" description="Bacteriophage Mu Gp45 N-terminal" evidence="2">
    <location>
        <begin position="26"/>
        <end position="92"/>
    </location>
</feature>
<organism evidence="3 5">
    <name type="scientific">Neisseria brasiliensis</name>
    <dbReference type="NCBI Taxonomy" id="2666100"/>
    <lineage>
        <taxon>Bacteria</taxon>
        <taxon>Pseudomonadati</taxon>
        <taxon>Pseudomonadota</taxon>
        <taxon>Betaproteobacteria</taxon>
        <taxon>Neisseriales</taxon>
        <taxon>Neisseriaceae</taxon>
        <taxon>Neisseria</taxon>
    </lineage>
</organism>
<feature type="compositionally biased region" description="Polar residues" evidence="1">
    <location>
        <begin position="211"/>
        <end position="220"/>
    </location>
</feature>
<dbReference type="Proteomes" id="UP000486297">
    <property type="component" value="Unassembled WGS sequence"/>
</dbReference>
<dbReference type="Pfam" id="PF06890">
    <property type="entry name" value="Phage_Mu_Gp45"/>
    <property type="match status" value="1"/>
</dbReference>
<evidence type="ECO:0000313" key="3">
    <source>
        <dbReference type="EMBL" id="MRN38927.1"/>
    </source>
</evidence>
<evidence type="ECO:0000259" key="2">
    <source>
        <dbReference type="Pfam" id="PF06890"/>
    </source>
</evidence>
<reference evidence="3" key="1">
    <citation type="journal article" name="Emerg. Infect. Dis.">
        <title>Two cases of a newly characterized neisseria species.</title>
        <authorList>
            <person name="Mustapha M."/>
            <person name="Lemos A.P.S."/>
            <person name="Harrison L.H."/>
            <person name="Vantyne D."/>
            <person name="Sacchi C.T."/>
        </authorList>
    </citation>
    <scope>NUCLEOTIDE SEQUENCE</scope>
    <source>
        <strain evidence="3">N.95.16</strain>
    </source>
</reference>
<dbReference type="NCBIfam" id="TIGR01644">
    <property type="entry name" value="phage_P2_V"/>
    <property type="match status" value="1"/>
</dbReference>
<dbReference type="InterPro" id="IPR014462">
    <property type="entry name" value="Phage_Mu_Gp45"/>
</dbReference>
<accession>A0A5Q3S850</accession>
<evidence type="ECO:0000313" key="4">
    <source>
        <dbReference type="EMBL" id="MRN39394.1"/>
    </source>
</evidence>
<evidence type="ECO:0000313" key="5">
    <source>
        <dbReference type="Proteomes" id="UP000486297"/>
    </source>
</evidence>
<protein>
    <submittedName>
        <fullName evidence="3">Phage baseplate assembly protein V</fullName>
    </submittedName>
</protein>
<dbReference type="EMBL" id="WJXO01000001">
    <property type="protein sequence ID" value="MRN38927.1"/>
    <property type="molecule type" value="Genomic_DNA"/>
</dbReference>
<dbReference type="InterPro" id="IPR013046">
    <property type="entry name" value="GpV/Gp45"/>
</dbReference>
<comment type="caution">
    <text evidence="3">The sequence shown here is derived from an EMBL/GenBank/DDBJ whole genome shotgun (WGS) entry which is preliminary data.</text>
</comment>
<name>A0A5Q3S850_9NEIS</name>
<dbReference type="RefSeq" id="WP_097784600.1">
    <property type="nucleotide sequence ID" value="NZ_CP046027.1"/>
</dbReference>
<sequence length="220" mass="22664">MSLAKMAKRVGQTAREVGDVVRAAFRGKITLVVSSEPVQRVQLSGLADETLQDLEQLQEFGFTSAPPEGTEAIVIPLGGATSHGVIVATEHGSFRVKNLKPGETAIYSSEGAKIVIKQGRIIEADCDVYKVNCKSYQVSASSGAAFDTPNLSATQQVTAAGQINGNGGMAVQGGSGAKFTGNVEMVGDLNTTGALTNNGKDVGSGHKHTETNGATTGEVV</sequence>
<dbReference type="PIRSF" id="PIRSF012337">
    <property type="entry name" value="gp45"/>
    <property type="match status" value="1"/>
</dbReference>
<evidence type="ECO:0000256" key="1">
    <source>
        <dbReference type="SAM" id="MobiDB-lite"/>
    </source>
</evidence>
<keyword evidence="5" id="KW-1185">Reference proteome</keyword>
<feature type="region of interest" description="Disordered" evidence="1">
    <location>
        <begin position="196"/>
        <end position="220"/>
    </location>
</feature>
<dbReference type="EMBL" id="WJXO01000003">
    <property type="protein sequence ID" value="MRN39394.1"/>
    <property type="molecule type" value="Genomic_DNA"/>
</dbReference>